<evidence type="ECO:0000313" key="1">
    <source>
        <dbReference type="EMBL" id="KAE9530616.1"/>
    </source>
</evidence>
<evidence type="ECO:0000313" key="2">
    <source>
        <dbReference type="Proteomes" id="UP000475862"/>
    </source>
</evidence>
<proteinExistence type="predicted"/>
<reference evidence="1 2" key="1">
    <citation type="submission" date="2019-08" db="EMBL/GenBank/DDBJ databases">
        <title>The genome of the soybean aphid Biotype 1, its phylome, world population structure and adaptation to the North American continent.</title>
        <authorList>
            <person name="Giordano R."/>
            <person name="Donthu R.K."/>
            <person name="Hernandez A.G."/>
            <person name="Wright C.L."/>
            <person name="Zimin A.V."/>
        </authorList>
    </citation>
    <scope>NUCLEOTIDE SEQUENCE [LARGE SCALE GENOMIC DNA]</scope>
    <source>
        <tissue evidence="1">Whole aphids</tissue>
    </source>
</reference>
<feature type="non-terminal residue" evidence="1">
    <location>
        <position position="1"/>
    </location>
</feature>
<dbReference type="Proteomes" id="UP000475862">
    <property type="component" value="Unassembled WGS sequence"/>
</dbReference>
<dbReference type="AlphaFoldDB" id="A0A6G0TCF2"/>
<accession>A0A6G0TCF2</accession>
<sequence length="246" mass="28608">TLVFSIMVNNIVVRVKHIARLNESKEIKFQLIKRYKDLNTFNNIAEMSTIQQKKEQSLLKNKSYIISHNYNKNKIYNNEYTCYSKISNYLECQIIYGNKFLKDIKILAYAIFSSCCDKLFRSFVTGELCCVGNGRGCASRVLAEGPVKRRPIIDENLPSNLCHWLLNGLWSVLYKSTRLCGNVEQIYYNCEILFTKNKRKEKFVSSTATCEHQQKNYWQTIQLTVVPRQIAKRILSNCDNTGKVII</sequence>
<gene>
    <name evidence="1" type="ORF">AGLY_011078</name>
</gene>
<protein>
    <submittedName>
        <fullName evidence="1">Uncharacterized protein</fullName>
    </submittedName>
</protein>
<dbReference type="EMBL" id="VYZN01000042">
    <property type="protein sequence ID" value="KAE9530616.1"/>
    <property type="molecule type" value="Genomic_DNA"/>
</dbReference>
<keyword evidence="2" id="KW-1185">Reference proteome</keyword>
<comment type="caution">
    <text evidence="1">The sequence shown here is derived from an EMBL/GenBank/DDBJ whole genome shotgun (WGS) entry which is preliminary data.</text>
</comment>
<organism evidence="1 2">
    <name type="scientific">Aphis glycines</name>
    <name type="common">Soybean aphid</name>
    <dbReference type="NCBI Taxonomy" id="307491"/>
    <lineage>
        <taxon>Eukaryota</taxon>
        <taxon>Metazoa</taxon>
        <taxon>Ecdysozoa</taxon>
        <taxon>Arthropoda</taxon>
        <taxon>Hexapoda</taxon>
        <taxon>Insecta</taxon>
        <taxon>Pterygota</taxon>
        <taxon>Neoptera</taxon>
        <taxon>Paraneoptera</taxon>
        <taxon>Hemiptera</taxon>
        <taxon>Sternorrhyncha</taxon>
        <taxon>Aphidomorpha</taxon>
        <taxon>Aphidoidea</taxon>
        <taxon>Aphididae</taxon>
        <taxon>Aphidini</taxon>
        <taxon>Aphis</taxon>
        <taxon>Aphis</taxon>
    </lineage>
</organism>
<name>A0A6G0TCF2_APHGL</name>